<evidence type="ECO:0000313" key="2">
    <source>
        <dbReference type="EMBL" id="MDA2807797.1"/>
    </source>
</evidence>
<gene>
    <name evidence="2" type="ORF">O4U47_25025</name>
</gene>
<protein>
    <recommendedName>
        <fullName evidence="4">PaaI family thioesterase</fullName>
    </recommendedName>
</protein>
<evidence type="ECO:0000256" key="1">
    <source>
        <dbReference type="SAM" id="MobiDB-lite"/>
    </source>
</evidence>
<accession>A0ABT4TSX9</accession>
<name>A0ABT4TSX9_9ACTN</name>
<reference evidence="2" key="1">
    <citation type="submission" date="2023-01" db="EMBL/GenBank/DDBJ databases">
        <title>Draft genome sequence of Nocardiopsis sp. LSu2-4 isolated from halophytes.</title>
        <authorList>
            <person name="Duangmal K."/>
            <person name="Chantavorakit T."/>
        </authorList>
    </citation>
    <scope>NUCLEOTIDE SEQUENCE</scope>
    <source>
        <strain evidence="2">LSu2-4</strain>
    </source>
</reference>
<evidence type="ECO:0000313" key="3">
    <source>
        <dbReference type="Proteomes" id="UP001165685"/>
    </source>
</evidence>
<keyword evidence="3" id="KW-1185">Reference proteome</keyword>
<dbReference type="SUPFAM" id="SSF54637">
    <property type="entry name" value="Thioesterase/thiol ester dehydrase-isomerase"/>
    <property type="match status" value="1"/>
</dbReference>
<dbReference type="Gene3D" id="3.10.129.10">
    <property type="entry name" value="Hotdog Thioesterase"/>
    <property type="match status" value="1"/>
</dbReference>
<dbReference type="Proteomes" id="UP001165685">
    <property type="component" value="Unassembled WGS sequence"/>
</dbReference>
<organism evidence="2 3">
    <name type="scientific">Nocardiopsis suaedae</name>
    <dbReference type="NCBI Taxonomy" id="3018444"/>
    <lineage>
        <taxon>Bacteria</taxon>
        <taxon>Bacillati</taxon>
        <taxon>Actinomycetota</taxon>
        <taxon>Actinomycetes</taxon>
        <taxon>Streptosporangiales</taxon>
        <taxon>Nocardiopsidaceae</taxon>
        <taxon>Nocardiopsis</taxon>
    </lineage>
</organism>
<dbReference type="RefSeq" id="WP_270680419.1">
    <property type="nucleotide sequence ID" value="NZ_JAQFWP010000063.1"/>
</dbReference>
<feature type="region of interest" description="Disordered" evidence="1">
    <location>
        <begin position="82"/>
        <end position="105"/>
    </location>
</feature>
<dbReference type="EMBL" id="JAQFWP010000063">
    <property type="protein sequence ID" value="MDA2807797.1"/>
    <property type="molecule type" value="Genomic_DNA"/>
</dbReference>
<proteinExistence type="predicted"/>
<feature type="region of interest" description="Disordered" evidence="1">
    <location>
        <begin position="1"/>
        <end position="22"/>
    </location>
</feature>
<evidence type="ECO:0008006" key="4">
    <source>
        <dbReference type="Google" id="ProtNLM"/>
    </source>
</evidence>
<sequence length="252" mass="25776">MSVSTGDEAPAKLTVGRRFNGPPGSANGGYLAGLLARRVGAPAVRVTLRTPPPLETPMEVAPGGDGPLRLLHGDALVAEAEPADAPSTDLRPVSPETAAGAARGFRGQSGHPFAGCFVCGTDRAEGDGLRVLAGPVPGSDGGLVAAPWTPDASMAGDDPRTTGPEAAWAALDCPGGWASDVHERPMVLGRMTAEVVRLPEIGKPHVVMGRLLRTDGRKVFTATALFDHEGARIASAEATWIVIDPKDFGAAG</sequence>
<dbReference type="InterPro" id="IPR029069">
    <property type="entry name" value="HotDog_dom_sf"/>
</dbReference>
<comment type="caution">
    <text evidence="2">The sequence shown here is derived from an EMBL/GenBank/DDBJ whole genome shotgun (WGS) entry which is preliminary data.</text>
</comment>